<dbReference type="AlphaFoldDB" id="A0A2Z6EZC1"/>
<proteinExistence type="predicted"/>
<dbReference type="PANTHER" id="PTHR38602">
    <property type="entry name" value="INNER MEMBRANE PROTEIN-RELATED"/>
    <property type="match status" value="1"/>
</dbReference>
<keyword evidence="1" id="KW-0472">Membrane</keyword>
<evidence type="ECO:0008006" key="4">
    <source>
        <dbReference type="Google" id="ProtNLM"/>
    </source>
</evidence>
<keyword evidence="3" id="KW-1185">Reference proteome</keyword>
<evidence type="ECO:0000256" key="1">
    <source>
        <dbReference type="SAM" id="Phobius"/>
    </source>
</evidence>
<organism evidence="2 3">
    <name type="scientific">Halorhodospira halochloris</name>
    <name type="common">Ectothiorhodospira halochloris</name>
    <dbReference type="NCBI Taxonomy" id="1052"/>
    <lineage>
        <taxon>Bacteria</taxon>
        <taxon>Pseudomonadati</taxon>
        <taxon>Pseudomonadota</taxon>
        <taxon>Gammaproteobacteria</taxon>
        <taxon>Chromatiales</taxon>
        <taxon>Ectothiorhodospiraceae</taxon>
        <taxon>Halorhodospira</taxon>
    </lineage>
</organism>
<dbReference type="Pfam" id="PF09838">
    <property type="entry name" value="DUF2065"/>
    <property type="match status" value="1"/>
</dbReference>
<evidence type="ECO:0000313" key="3">
    <source>
        <dbReference type="Proteomes" id="UP000218890"/>
    </source>
</evidence>
<keyword evidence="1" id="KW-1133">Transmembrane helix</keyword>
<name>A0A2Z6EZC1_HALHR</name>
<dbReference type="RefSeq" id="WP_096407920.1">
    <property type="nucleotide sequence ID" value="NZ_AP017372.2"/>
</dbReference>
<reference evidence="2" key="1">
    <citation type="submission" date="2016-02" db="EMBL/GenBank/DDBJ databases">
        <title>Halorhodospira halochloris DSM-1059 complete genome, version 2.</title>
        <authorList>
            <person name="Tsukatani Y."/>
        </authorList>
    </citation>
    <scope>NUCLEOTIDE SEQUENCE</scope>
    <source>
        <strain evidence="2">DSM 1059</strain>
    </source>
</reference>
<protein>
    <recommendedName>
        <fullName evidence="4">Inner membrane protein YjeT</fullName>
    </recommendedName>
</protein>
<dbReference type="KEGG" id="hhk:HH1059_05120"/>
<evidence type="ECO:0000313" key="2">
    <source>
        <dbReference type="EMBL" id="BBE11000.1"/>
    </source>
</evidence>
<sequence>MAVQDFLTAIALLLVLEGIMPAASPDMFRHAMRQAAEMDDGSLRVVGLLSMGFGLLLLYLVRN</sequence>
<accession>A0A2Z6EZC1</accession>
<dbReference type="PANTHER" id="PTHR38602:SF1">
    <property type="entry name" value="INNER MEMBRANE PROTEIN"/>
    <property type="match status" value="1"/>
</dbReference>
<gene>
    <name evidence="2" type="ORF">HH1059_05120</name>
</gene>
<dbReference type="Proteomes" id="UP000218890">
    <property type="component" value="Chromosome"/>
</dbReference>
<dbReference type="EMBL" id="AP017372">
    <property type="protein sequence ID" value="BBE11000.1"/>
    <property type="molecule type" value="Genomic_DNA"/>
</dbReference>
<keyword evidence="1" id="KW-0812">Transmembrane</keyword>
<feature type="transmembrane region" description="Helical" evidence="1">
    <location>
        <begin position="41"/>
        <end position="61"/>
    </location>
</feature>
<dbReference type="OrthoDB" id="9182237at2"/>
<dbReference type="InterPro" id="IPR019201">
    <property type="entry name" value="DUF2065"/>
</dbReference>